<comment type="caution">
    <text evidence="1">The sequence shown here is derived from an EMBL/GenBank/DDBJ whole genome shotgun (WGS) entry which is preliminary data.</text>
</comment>
<evidence type="ECO:0000313" key="2">
    <source>
        <dbReference type="Proteomes" id="UP000612329"/>
    </source>
</evidence>
<dbReference type="EMBL" id="BMNR01000011">
    <property type="protein sequence ID" value="GGK34820.1"/>
    <property type="molecule type" value="Genomic_DNA"/>
</dbReference>
<dbReference type="AlphaFoldDB" id="A0A8J3BVE1"/>
<reference evidence="1" key="2">
    <citation type="submission" date="2020-09" db="EMBL/GenBank/DDBJ databases">
        <authorList>
            <person name="Sun Q."/>
            <person name="Ohkuma M."/>
        </authorList>
    </citation>
    <scope>NUCLEOTIDE SEQUENCE</scope>
    <source>
        <strain evidence="1">JCM 12862</strain>
    </source>
</reference>
<dbReference type="InterPro" id="IPR019619">
    <property type="entry name" value="DUF2490"/>
</dbReference>
<dbReference type="Proteomes" id="UP000612329">
    <property type="component" value="Unassembled WGS sequence"/>
</dbReference>
<name>A0A8J3BVE1_9FLAO</name>
<organism evidence="1 2">
    <name type="scientific">Yeosuana aromativorans</name>
    <dbReference type="NCBI Taxonomy" id="288019"/>
    <lineage>
        <taxon>Bacteria</taxon>
        <taxon>Pseudomonadati</taxon>
        <taxon>Bacteroidota</taxon>
        <taxon>Flavobacteriia</taxon>
        <taxon>Flavobacteriales</taxon>
        <taxon>Flavobacteriaceae</taxon>
        <taxon>Yeosuana</taxon>
    </lineage>
</organism>
<dbReference type="Pfam" id="PF10677">
    <property type="entry name" value="DUF2490"/>
    <property type="match status" value="1"/>
</dbReference>
<gene>
    <name evidence="1" type="ORF">GCM10007962_31710</name>
</gene>
<sequence length="215" mass="25281">MTLSYSQSSPEDKIGAWYMFDGTHIVSDQISIKTDVQLRSYELLDNMNLMFYNLGINYKLNPKTTATFAYCFLDIDKSYASNGTPHLFENRFYEQICYNHNLGILPIYHRFRLENRFLNYVDKNIVKNRFRYCLGTKIKLNNCFFVNCSNEIFANLKGDVFTENRFYTAIGINLSKYNNIQLGYLNHQINGENLHRLQIGIFIKTDYRKLTKVAS</sequence>
<evidence type="ECO:0000313" key="1">
    <source>
        <dbReference type="EMBL" id="GGK34820.1"/>
    </source>
</evidence>
<accession>A0A8J3BVE1</accession>
<reference evidence="1" key="1">
    <citation type="journal article" date="2014" name="Int. J. Syst. Evol. Microbiol.">
        <title>Complete genome sequence of Corynebacterium casei LMG S-19264T (=DSM 44701T), isolated from a smear-ripened cheese.</title>
        <authorList>
            <consortium name="US DOE Joint Genome Institute (JGI-PGF)"/>
            <person name="Walter F."/>
            <person name="Albersmeier A."/>
            <person name="Kalinowski J."/>
            <person name="Ruckert C."/>
        </authorList>
    </citation>
    <scope>NUCLEOTIDE SEQUENCE</scope>
    <source>
        <strain evidence="1">JCM 12862</strain>
    </source>
</reference>
<proteinExistence type="predicted"/>
<keyword evidence="2" id="KW-1185">Reference proteome</keyword>
<evidence type="ECO:0008006" key="3">
    <source>
        <dbReference type="Google" id="ProtNLM"/>
    </source>
</evidence>
<protein>
    <recommendedName>
        <fullName evidence="3">DUF2490 domain-containing protein</fullName>
    </recommendedName>
</protein>